<gene>
    <name evidence="2" type="ORF">ZHAS_00007925</name>
</gene>
<dbReference type="EMBL" id="KE525014">
    <property type="protein sequence ID" value="KFB40446.1"/>
    <property type="molecule type" value="Genomic_DNA"/>
</dbReference>
<feature type="region of interest" description="Disordered" evidence="1">
    <location>
        <begin position="49"/>
        <end position="82"/>
    </location>
</feature>
<dbReference type="Proteomes" id="UP000030765">
    <property type="component" value="Unassembled WGS sequence"/>
</dbReference>
<evidence type="ECO:0000313" key="2">
    <source>
        <dbReference type="EMBL" id="KFB40446.1"/>
    </source>
</evidence>
<keyword evidence="4" id="KW-1185">Reference proteome</keyword>
<dbReference type="EMBL" id="ATLV01015459">
    <property type="status" value="NOT_ANNOTATED_CDS"/>
    <property type="molecule type" value="Genomic_DNA"/>
</dbReference>
<reference evidence="3" key="2">
    <citation type="submission" date="2020-05" db="UniProtKB">
        <authorList>
            <consortium name="EnsemblMetazoa"/>
        </authorList>
    </citation>
    <scope>IDENTIFICATION</scope>
</reference>
<feature type="compositionally biased region" description="Basic and acidic residues" evidence="1">
    <location>
        <begin position="69"/>
        <end position="82"/>
    </location>
</feature>
<dbReference type="EnsemblMetazoa" id="ASIC007925-RA">
    <property type="protein sequence ID" value="ASIC007925-PA"/>
    <property type="gene ID" value="ASIC007925"/>
</dbReference>
<reference evidence="2 4" key="1">
    <citation type="journal article" date="2014" name="BMC Genomics">
        <title>Genome sequence of Anopheles sinensis provides insight into genetics basis of mosquito competence for malaria parasites.</title>
        <authorList>
            <person name="Zhou D."/>
            <person name="Zhang D."/>
            <person name="Ding G."/>
            <person name="Shi L."/>
            <person name="Hou Q."/>
            <person name="Ye Y."/>
            <person name="Xu Y."/>
            <person name="Zhou H."/>
            <person name="Xiong C."/>
            <person name="Li S."/>
            <person name="Yu J."/>
            <person name="Hong S."/>
            <person name="Yu X."/>
            <person name="Zou P."/>
            <person name="Chen C."/>
            <person name="Chang X."/>
            <person name="Wang W."/>
            <person name="Lv Y."/>
            <person name="Sun Y."/>
            <person name="Ma L."/>
            <person name="Shen B."/>
            <person name="Zhu C."/>
        </authorList>
    </citation>
    <scope>NUCLEOTIDE SEQUENCE [LARGE SCALE GENOMIC DNA]</scope>
</reference>
<evidence type="ECO:0000256" key="1">
    <source>
        <dbReference type="SAM" id="MobiDB-lite"/>
    </source>
</evidence>
<organism evidence="2">
    <name type="scientific">Anopheles sinensis</name>
    <name type="common">Mosquito</name>
    <dbReference type="NCBI Taxonomy" id="74873"/>
    <lineage>
        <taxon>Eukaryota</taxon>
        <taxon>Metazoa</taxon>
        <taxon>Ecdysozoa</taxon>
        <taxon>Arthropoda</taxon>
        <taxon>Hexapoda</taxon>
        <taxon>Insecta</taxon>
        <taxon>Pterygota</taxon>
        <taxon>Neoptera</taxon>
        <taxon>Endopterygota</taxon>
        <taxon>Diptera</taxon>
        <taxon>Nematocera</taxon>
        <taxon>Culicoidea</taxon>
        <taxon>Culicidae</taxon>
        <taxon>Anophelinae</taxon>
        <taxon>Anopheles</taxon>
    </lineage>
</organism>
<feature type="compositionally biased region" description="Basic and acidic residues" evidence="1">
    <location>
        <begin position="1"/>
        <end position="12"/>
    </location>
</feature>
<dbReference type="VEuPathDB" id="VectorBase:ASIC007925"/>
<name>A0A084VR52_ANOSI</name>
<proteinExistence type="predicted"/>
<accession>A0A084VR52</accession>
<dbReference type="AlphaFoldDB" id="A0A084VR52"/>
<evidence type="ECO:0000313" key="3">
    <source>
        <dbReference type="EnsemblMetazoa" id="ASIC007925-PA"/>
    </source>
</evidence>
<sequence>MANPWEGRDGKEKRHRQGQISERRVSLAACITLMKRDRLIKTVGIAKAPINAEKGPSIADRRAKARKRRADDDGRRSDRKMM</sequence>
<feature type="region of interest" description="Disordered" evidence="1">
    <location>
        <begin position="1"/>
        <end position="23"/>
    </location>
</feature>
<protein>
    <submittedName>
        <fullName evidence="2 3">Actin-like protein 3b, putative</fullName>
    </submittedName>
</protein>
<evidence type="ECO:0000313" key="4">
    <source>
        <dbReference type="Proteomes" id="UP000030765"/>
    </source>
</evidence>